<dbReference type="InterPro" id="IPR011856">
    <property type="entry name" value="tRNA_endonuc-like_dom_sf"/>
</dbReference>
<dbReference type="EMBL" id="JACCHP010000001">
    <property type="protein sequence ID" value="MBH5396419.1"/>
    <property type="molecule type" value="Genomic_DNA"/>
</dbReference>
<name>A0ABS0PGU6_9BRAD</name>
<sequence length="356" mass="40321">MSECLADFFNRLPHEAKIAFVQKMFVPPVCAGDWRSSISDVTNVNMKTQYEIPNGRLDIVILLDNKPTFVIENKVAAPIGKRSDNVDQLRAYGAWLKRTADRAGQKFAVLCLLTHITDPPEDFKEDQRDQDGTASKVVRWSQIAGEVQVLANSGTLPLDVRTFAREFHLFLLEQNMTTEFARFEDFAAAIVYVKSGTRISSTFEKIYDHVSELGGPFVRGFYQDDAFVDFDSETNLIHGWKYLSADPIKTLCFAYGICLQPRRSLANEALPDEDSIFLSIGVETRRERNLLEARSKDLGPEWHHVSFPDQSVLATFRPLHPALAEPKLFASTMTGWIDQSHSRIAELIRALQKQYA</sequence>
<dbReference type="RefSeq" id="WP_197957842.1">
    <property type="nucleotide sequence ID" value="NZ_JACCHP010000001.1"/>
</dbReference>
<reference evidence="1 2" key="1">
    <citation type="submission" date="2020-07" db="EMBL/GenBank/DDBJ databases">
        <title>Bradyrhizobium diversity isolated from nodules of indigenous legumes of Western Australia.</title>
        <authorList>
            <person name="Klepa M.S."/>
        </authorList>
    </citation>
    <scope>NUCLEOTIDE SEQUENCE [LARGE SCALE GENOMIC DNA]</scope>
    <source>
        <strain evidence="1 2">CNPSo 4010</strain>
    </source>
</reference>
<comment type="caution">
    <text evidence="1">The sequence shown here is derived from an EMBL/GenBank/DDBJ whole genome shotgun (WGS) entry which is preliminary data.</text>
</comment>
<dbReference type="Pfam" id="PF14281">
    <property type="entry name" value="PDDEXK_4"/>
    <property type="match status" value="1"/>
</dbReference>
<evidence type="ECO:0000313" key="1">
    <source>
        <dbReference type="EMBL" id="MBH5396419.1"/>
    </source>
</evidence>
<protein>
    <submittedName>
        <fullName evidence="1">PD-(D/E)XK nuclease family protein</fullName>
    </submittedName>
</protein>
<evidence type="ECO:0000313" key="2">
    <source>
        <dbReference type="Proteomes" id="UP000807370"/>
    </source>
</evidence>
<keyword evidence="2" id="KW-1185">Reference proteome</keyword>
<organism evidence="1 2">
    <name type="scientific">Bradyrhizobium agreste</name>
    <dbReference type="NCBI Taxonomy" id="2751811"/>
    <lineage>
        <taxon>Bacteria</taxon>
        <taxon>Pseudomonadati</taxon>
        <taxon>Pseudomonadota</taxon>
        <taxon>Alphaproteobacteria</taxon>
        <taxon>Hyphomicrobiales</taxon>
        <taxon>Nitrobacteraceae</taxon>
        <taxon>Bradyrhizobium</taxon>
    </lineage>
</organism>
<accession>A0ABS0PGU6</accession>
<dbReference type="Gene3D" id="3.40.1350.10">
    <property type="match status" value="1"/>
</dbReference>
<dbReference type="InterPro" id="IPR029470">
    <property type="entry name" value="PDDEXK_4"/>
</dbReference>
<dbReference type="Proteomes" id="UP000807370">
    <property type="component" value="Unassembled WGS sequence"/>
</dbReference>
<proteinExistence type="predicted"/>
<gene>
    <name evidence="1" type="ORF">HZZ13_01130</name>
</gene>